<comment type="subcellular location">
    <subcellularLocation>
        <location evidence="1">Cell inner membrane</location>
        <topology evidence="1">Multi-pass membrane protein</topology>
    </subcellularLocation>
</comment>
<dbReference type="GO" id="GO:0055085">
    <property type="term" value="P:transmembrane transport"/>
    <property type="evidence" value="ECO:0007669"/>
    <property type="project" value="InterPro"/>
</dbReference>
<evidence type="ECO:0000256" key="2">
    <source>
        <dbReference type="ARBA" id="ARBA00014213"/>
    </source>
</evidence>
<dbReference type="Pfam" id="PF03739">
    <property type="entry name" value="LptF_LptG"/>
    <property type="match status" value="1"/>
</dbReference>
<feature type="transmembrane region" description="Helical" evidence="9">
    <location>
        <begin position="309"/>
        <end position="330"/>
    </location>
</feature>
<evidence type="ECO:0000313" key="10">
    <source>
        <dbReference type="EMBL" id="VAW59356.1"/>
    </source>
</evidence>
<dbReference type="GO" id="GO:0015920">
    <property type="term" value="P:lipopolysaccharide transport"/>
    <property type="evidence" value="ECO:0007669"/>
    <property type="project" value="TreeGrafter"/>
</dbReference>
<keyword evidence="7 9" id="KW-1133">Transmembrane helix</keyword>
<dbReference type="NCBIfam" id="TIGR04407">
    <property type="entry name" value="LptF_YjgP"/>
    <property type="match status" value="1"/>
</dbReference>
<keyword evidence="8 9" id="KW-0472">Membrane</keyword>
<evidence type="ECO:0000256" key="9">
    <source>
        <dbReference type="SAM" id="Phobius"/>
    </source>
</evidence>
<evidence type="ECO:0000256" key="5">
    <source>
        <dbReference type="ARBA" id="ARBA00022519"/>
    </source>
</evidence>
<sequence>MLKRHFTIIDRYISRELMFTWIAVTLVLTIILLSITLMQLLGRAASGALPNDAVWVMLMFTGARFLILLVPLSLYLGVLLCFGRLYKDNEMAAMGACGIGLMRLYRPLLLVAVPASLFLLMLTFFLMPWVSQQTEVLKNEIKNRSELTGLSAGQFNKSGKANATVFLQRQSDDGRKMHNVFLQQTPANNSNKHQDNIESASTASRYRDDKGRQFILFENGQLYEGGAGRADFRITHYEKKGVYLPESQVVKKVSRKKAIPTRTLWESDRADYRAELHWRLSLPIGALLLAVLALPLSYTTPRKGRYSRLALAILIYLVYSNLLGIGQSWVEKQQVPGWLGLWWVHGFAVILILYGWIRRAGGVKQLYRNYQYARQA</sequence>
<reference evidence="10" key="1">
    <citation type="submission" date="2018-06" db="EMBL/GenBank/DDBJ databases">
        <authorList>
            <person name="Zhirakovskaya E."/>
        </authorList>
    </citation>
    <scope>NUCLEOTIDE SEQUENCE</scope>
</reference>
<keyword evidence="5" id="KW-0997">Cell inner membrane</keyword>
<feature type="transmembrane region" description="Helical" evidence="9">
    <location>
        <begin position="336"/>
        <end position="357"/>
    </location>
</feature>
<keyword evidence="6 9" id="KW-0812">Transmembrane</keyword>
<dbReference type="GO" id="GO:0043190">
    <property type="term" value="C:ATP-binding cassette (ABC) transporter complex"/>
    <property type="evidence" value="ECO:0007669"/>
    <property type="project" value="InterPro"/>
</dbReference>
<feature type="transmembrane region" description="Helical" evidence="9">
    <location>
        <begin position="21"/>
        <end position="41"/>
    </location>
</feature>
<organism evidence="10">
    <name type="scientific">hydrothermal vent metagenome</name>
    <dbReference type="NCBI Taxonomy" id="652676"/>
    <lineage>
        <taxon>unclassified sequences</taxon>
        <taxon>metagenomes</taxon>
        <taxon>ecological metagenomes</taxon>
    </lineage>
</organism>
<dbReference type="InterPro" id="IPR030922">
    <property type="entry name" value="LptF"/>
</dbReference>
<evidence type="ECO:0000256" key="8">
    <source>
        <dbReference type="ARBA" id="ARBA00023136"/>
    </source>
</evidence>
<evidence type="ECO:0000256" key="3">
    <source>
        <dbReference type="ARBA" id="ARBA00022448"/>
    </source>
</evidence>
<dbReference type="InterPro" id="IPR005495">
    <property type="entry name" value="LptG/LptF_permease"/>
</dbReference>
<evidence type="ECO:0000256" key="7">
    <source>
        <dbReference type="ARBA" id="ARBA00022989"/>
    </source>
</evidence>
<dbReference type="EMBL" id="UOFG01000078">
    <property type="protein sequence ID" value="VAW59356.1"/>
    <property type="molecule type" value="Genomic_DNA"/>
</dbReference>
<evidence type="ECO:0000256" key="4">
    <source>
        <dbReference type="ARBA" id="ARBA00022475"/>
    </source>
</evidence>
<dbReference type="AlphaFoldDB" id="A0A3B0XSK1"/>
<proteinExistence type="predicted"/>
<feature type="transmembrane region" description="Helical" evidence="9">
    <location>
        <begin position="53"/>
        <end position="86"/>
    </location>
</feature>
<keyword evidence="4" id="KW-1003">Cell membrane</keyword>
<dbReference type="PANTHER" id="PTHR33529:SF7">
    <property type="entry name" value="LIPOPOLYSACCHARIDE EXPORT SYSTEM PERMEASE PROTEIN LPTF"/>
    <property type="match status" value="1"/>
</dbReference>
<feature type="transmembrane region" description="Helical" evidence="9">
    <location>
        <begin position="107"/>
        <end position="130"/>
    </location>
</feature>
<gene>
    <name evidence="10" type="ORF">MNBD_GAMMA11-1965</name>
</gene>
<evidence type="ECO:0000256" key="1">
    <source>
        <dbReference type="ARBA" id="ARBA00004429"/>
    </source>
</evidence>
<accession>A0A3B0XSK1</accession>
<feature type="transmembrane region" description="Helical" evidence="9">
    <location>
        <begin position="276"/>
        <end position="297"/>
    </location>
</feature>
<evidence type="ECO:0000256" key="6">
    <source>
        <dbReference type="ARBA" id="ARBA00022692"/>
    </source>
</evidence>
<protein>
    <recommendedName>
        <fullName evidence="2">Lipopolysaccharide export system permease protein LptF</fullName>
    </recommendedName>
</protein>
<keyword evidence="3" id="KW-0813">Transport</keyword>
<name>A0A3B0XSK1_9ZZZZ</name>
<dbReference type="PANTHER" id="PTHR33529">
    <property type="entry name" value="SLR0882 PROTEIN-RELATED"/>
    <property type="match status" value="1"/>
</dbReference>